<dbReference type="InterPro" id="IPR015378">
    <property type="entry name" value="Transposase-like_Mu_C"/>
</dbReference>
<dbReference type="RefSeq" id="WP_062627762.1">
    <property type="nucleotide sequence ID" value="NZ_AP018738.1"/>
</dbReference>
<dbReference type="Gene3D" id="3.30.420.10">
    <property type="entry name" value="Ribonuclease H-like superfamily/Ribonuclease H"/>
    <property type="match status" value="1"/>
</dbReference>
<dbReference type="GO" id="GO:0003676">
    <property type="term" value="F:nucleic acid binding"/>
    <property type="evidence" value="ECO:0007669"/>
    <property type="project" value="InterPro"/>
</dbReference>
<feature type="compositionally biased region" description="Basic and acidic residues" evidence="1">
    <location>
        <begin position="496"/>
        <end position="505"/>
    </location>
</feature>
<proteinExistence type="predicted"/>
<dbReference type="EMBL" id="AP018738">
    <property type="protein sequence ID" value="BBE51180.1"/>
    <property type="molecule type" value="Genomic_DNA"/>
</dbReference>
<dbReference type="InterPro" id="IPR009004">
    <property type="entry name" value="Transposase_Mu_C"/>
</dbReference>
<dbReference type="InterPro" id="IPR012337">
    <property type="entry name" value="RNaseH-like_sf"/>
</dbReference>
<keyword evidence="4" id="KW-1185">Reference proteome</keyword>
<feature type="domain" description="Transposase-like Mu C-terminal" evidence="2">
    <location>
        <begin position="522"/>
        <end position="582"/>
    </location>
</feature>
<dbReference type="Pfam" id="PF09299">
    <property type="entry name" value="Mu-transpos_C"/>
    <property type="match status" value="1"/>
</dbReference>
<feature type="compositionally biased region" description="Basic and acidic residues" evidence="1">
    <location>
        <begin position="479"/>
        <end position="488"/>
    </location>
</feature>
<evidence type="ECO:0000313" key="4">
    <source>
        <dbReference type="Proteomes" id="UP000033070"/>
    </source>
</evidence>
<organism evidence="3 4">
    <name type="scientific">Ferriphaselus amnicola</name>
    <dbReference type="NCBI Taxonomy" id="1188319"/>
    <lineage>
        <taxon>Bacteria</taxon>
        <taxon>Pseudomonadati</taxon>
        <taxon>Pseudomonadota</taxon>
        <taxon>Betaproteobacteria</taxon>
        <taxon>Nitrosomonadales</taxon>
        <taxon>Gallionellaceae</taxon>
        <taxon>Ferriphaselus</taxon>
    </lineage>
</organism>
<accession>A0A2Z6GCK5</accession>
<feature type="region of interest" description="Disordered" evidence="1">
    <location>
        <begin position="670"/>
        <end position="690"/>
    </location>
</feature>
<reference evidence="3 4" key="1">
    <citation type="submission" date="2018-06" db="EMBL/GenBank/DDBJ databases">
        <title>OYT1 Genome Sequencing.</title>
        <authorList>
            <person name="Kato S."/>
            <person name="Itoh T."/>
            <person name="Ohkuma M."/>
        </authorList>
    </citation>
    <scope>NUCLEOTIDE SEQUENCE [LARGE SCALE GENOMIC DNA]</scope>
    <source>
        <strain evidence="3 4">OYT1</strain>
    </source>
</reference>
<dbReference type="OrthoDB" id="5676324at2"/>
<dbReference type="KEGG" id="fam:OYT1_ch1633"/>
<name>A0A2Z6GCK5_9PROT</name>
<evidence type="ECO:0000259" key="2">
    <source>
        <dbReference type="Pfam" id="PF09299"/>
    </source>
</evidence>
<dbReference type="Gene3D" id="2.30.30.130">
    <property type="entry name" value="Transposase, Mu, C-terminal"/>
    <property type="match status" value="1"/>
</dbReference>
<dbReference type="SUPFAM" id="SSF53098">
    <property type="entry name" value="Ribonuclease H-like"/>
    <property type="match status" value="1"/>
</dbReference>
<dbReference type="InterPro" id="IPR036397">
    <property type="entry name" value="RNaseH_sf"/>
</dbReference>
<feature type="region of interest" description="Disordered" evidence="1">
    <location>
        <begin position="479"/>
        <end position="505"/>
    </location>
</feature>
<evidence type="ECO:0000313" key="3">
    <source>
        <dbReference type="EMBL" id="BBE51180.1"/>
    </source>
</evidence>
<dbReference type="Proteomes" id="UP000033070">
    <property type="component" value="Chromosome"/>
</dbReference>
<dbReference type="AlphaFoldDB" id="A0A2Z6GCK5"/>
<evidence type="ECO:0000256" key="1">
    <source>
        <dbReference type="SAM" id="MobiDB-lite"/>
    </source>
</evidence>
<gene>
    <name evidence="3" type="ORF">OYT1_ch1633</name>
</gene>
<sequence length="690" mass="78177">MQTLATVTSSELRAALGWSAQQFQRFTTRPEWPAAQARTGRGGEKRWAIAELPATLTIKGKVVKVREVVQRFKIGTVVHAAVVAAPAPIASTEVAEVRPDRLAELTQKQRDVHGAIDQIVRFVNEYCGSLDAAIATLNTGYALGTLSAGLRWSYEHCWFKPRPGSSLTRSTYHKWLANFKVRGHYAPMQREKDFSIKPWHAAAIVLRQRPQGSQLSWISAQLNEQFGENAPSYDALRRFLTEKFSQKDQLKGRYTGSKLRSHLFYQHRTAEGLAPADEVHADGWNSHFTAPHPVTGEFVTYEIWHFHDVATRYVTTPGIGLTENAEVIAKGLENVIRELGIPVHLQTDSTKVVRGSERFTKAMNSLEERLGFTWVHPQEVGNSQANGIPENFNTSYLDKRSRELATYQNKNSMDDLTFKRVKKLTGEMVKAAKEGDSALWLAKKKEATRMGKGLVFESYDQAVDWILLIHDEYNDRPHRALPRVRDTGTGKMRHQTPRESLNEHRANGWSPIELSEAELIDAFRPHVIVKVTRETVSPYGGMRYRNTEVLGHWNGKQVIVAYDIADYSQVWVKGMDGTLICEAKFVESTGYRTDTAKNMGEEKRMLATLRRLDKKRDQVLERAGVKVIEHQDLKPVQFPEIEREPELIPVEFAPIEPVREMSWDDTCKMLWGTPPPEESGDDTPNKVAAR</sequence>
<dbReference type="SUPFAM" id="SSF50610">
    <property type="entry name" value="mu transposase, C-terminal domain"/>
    <property type="match status" value="1"/>
</dbReference>
<protein>
    <submittedName>
        <fullName evidence="3">Integrase catalytic subunit</fullName>
    </submittedName>
</protein>
<dbReference type="STRING" id="1188319.OYT1_02674"/>